<reference evidence="2 3" key="1">
    <citation type="journal article" date="2012" name="J. Bacteriol.">
        <title>Complete Genome Sequence of the Beer Spoilage Organism Pediococcus claussenii ATCC BAA-344T.</title>
        <authorList>
            <person name="Pittet V."/>
            <person name="Abegunde T."/>
            <person name="Marfleet T."/>
            <person name="Haakensen M."/>
            <person name="Morrow K."/>
            <person name="Jayaprakash T."/>
            <person name="Schroeder K."/>
            <person name="Trost B."/>
            <person name="Byrns S."/>
            <person name="Bergsveinson J."/>
            <person name="Kusalik A."/>
            <person name="Ziola B."/>
        </authorList>
    </citation>
    <scope>NUCLEOTIDE SEQUENCE [LARGE SCALE GENOMIC DNA]</scope>
    <source>
        <strain evidence="2 3">ATCC BAA-344</strain>
    </source>
</reference>
<keyword evidence="2" id="KW-0378">Hydrolase</keyword>
<dbReference type="AlphaFoldDB" id="G8PBR6"/>
<dbReference type="Proteomes" id="UP000005444">
    <property type="component" value="Chromosome"/>
</dbReference>
<dbReference type="STRING" id="701521.PECL_1761"/>
<protein>
    <submittedName>
        <fullName evidence="2">Cell surface hydrolase</fullName>
    </submittedName>
</protein>
<dbReference type="Gene3D" id="3.40.50.1820">
    <property type="entry name" value="alpha/beta hydrolase"/>
    <property type="match status" value="1"/>
</dbReference>
<proteinExistence type="predicted"/>
<keyword evidence="3" id="KW-1185">Reference proteome</keyword>
<feature type="region of interest" description="Disordered" evidence="1">
    <location>
        <begin position="273"/>
        <end position="293"/>
    </location>
</feature>
<dbReference type="HOGENOM" id="CLU_077377_1_0_9"/>
<accession>G8PBR6</accession>
<dbReference type="Pfam" id="PF06028">
    <property type="entry name" value="DUF915"/>
    <property type="match status" value="1"/>
</dbReference>
<evidence type="ECO:0000313" key="3">
    <source>
        <dbReference type="Proteomes" id="UP000005444"/>
    </source>
</evidence>
<gene>
    <name evidence="2" type="ordered locus">PECL_1761</name>
</gene>
<sequence length="293" mass="33009">MSKINRLVILIVSILAVALIVPSATWSHSTVRMLEARHNSKMSPVIWVPGSSANQDRYDPVFKQLNSGKDKHSVLKITVNTNNKVEYTGSIRPNDRQPFIVIAFQDNKDGYPTIKKQAKWFNTAFNELTKRYHFNNFSAVGHSNGGLVLSFFLEDYNNAAETRMTKLVTMGSPYNSYENSLSNKTVMLNDLIDGRSKIDKDLSVYSISGSETYSSDGIVPLQSVEAGKYVFQNQVKHYTQLTFTGSDTEHSDLPSNPQVLDIIRKNILNDKDRNMQQNSGQNVQHKNTPITNK</sequence>
<evidence type="ECO:0000313" key="2">
    <source>
        <dbReference type="EMBL" id="AEV95974.1"/>
    </source>
</evidence>
<feature type="compositionally biased region" description="Polar residues" evidence="1">
    <location>
        <begin position="275"/>
        <end position="293"/>
    </location>
</feature>
<organism evidence="2 3">
    <name type="scientific">Pediococcus claussenii (strain ATCC BAA-344 / DSM 14800 / JCM 18046 / KCTC 3811 / LMG 21948 / P06)</name>
    <dbReference type="NCBI Taxonomy" id="701521"/>
    <lineage>
        <taxon>Bacteria</taxon>
        <taxon>Bacillati</taxon>
        <taxon>Bacillota</taxon>
        <taxon>Bacilli</taxon>
        <taxon>Lactobacillales</taxon>
        <taxon>Lactobacillaceae</taxon>
        <taxon>Pediococcus</taxon>
    </lineage>
</organism>
<dbReference type="EMBL" id="CP003137">
    <property type="protein sequence ID" value="AEV95974.1"/>
    <property type="molecule type" value="Genomic_DNA"/>
</dbReference>
<evidence type="ECO:0000256" key="1">
    <source>
        <dbReference type="SAM" id="MobiDB-lite"/>
    </source>
</evidence>
<dbReference type="KEGG" id="pce:PECL_1761"/>
<dbReference type="InterPro" id="IPR029058">
    <property type="entry name" value="AB_hydrolase_fold"/>
</dbReference>
<dbReference type="InterPro" id="IPR010315">
    <property type="entry name" value="DUF915_hydro-like"/>
</dbReference>
<dbReference type="eggNOG" id="COG4814">
    <property type="taxonomic scope" value="Bacteria"/>
</dbReference>
<name>G8PBR6_PEDCP</name>
<dbReference type="SUPFAM" id="SSF53474">
    <property type="entry name" value="alpha/beta-Hydrolases"/>
    <property type="match status" value="1"/>
</dbReference>
<dbReference type="PATRIC" id="fig|701521.8.peg.1663"/>
<dbReference type="GO" id="GO:0016787">
    <property type="term" value="F:hydrolase activity"/>
    <property type="evidence" value="ECO:0007669"/>
    <property type="project" value="UniProtKB-KW"/>
</dbReference>